<evidence type="ECO:0000256" key="2">
    <source>
        <dbReference type="ARBA" id="ARBA00022448"/>
    </source>
</evidence>
<organism evidence="6 7">
    <name type="scientific">Legionella bozemanae</name>
    <name type="common">Fluoribacter bozemanae</name>
    <dbReference type="NCBI Taxonomy" id="447"/>
    <lineage>
        <taxon>Bacteria</taxon>
        <taxon>Pseudomonadati</taxon>
        <taxon>Pseudomonadota</taxon>
        <taxon>Gammaproteobacteria</taxon>
        <taxon>Legionellales</taxon>
        <taxon>Legionellaceae</taxon>
        <taxon>Legionella</taxon>
    </lineage>
</organism>
<dbReference type="PANTHER" id="PTHR24220:SF689">
    <property type="entry name" value="LIPOPROTEIN-RELEASING SYSTEM ATP-BINDING PROTEIN LOLD"/>
    <property type="match status" value="1"/>
</dbReference>
<keyword evidence="3" id="KW-0547">Nucleotide-binding</keyword>
<dbReference type="InterPro" id="IPR027417">
    <property type="entry name" value="P-loop_NTPase"/>
</dbReference>
<keyword evidence="2" id="KW-0813">Transport</keyword>
<keyword evidence="7" id="KW-1185">Reference proteome</keyword>
<dbReference type="InterPro" id="IPR017911">
    <property type="entry name" value="MacB-like_ATP-bd"/>
</dbReference>
<evidence type="ECO:0000313" key="6">
    <source>
        <dbReference type="EMBL" id="KTC74040.1"/>
    </source>
</evidence>
<evidence type="ECO:0000256" key="4">
    <source>
        <dbReference type="ARBA" id="ARBA00022840"/>
    </source>
</evidence>
<feature type="domain" description="ABC transporter" evidence="5">
    <location>
        <begin position="15"/>
        <end position="242"/>
    </location>
</feature>
<dbReference type="RefSeq" id="WP_082642432.1">
    <property type="nucleotide sequence ID" value="NZ_CAAAIY010000001.1"/>
</dbReference>
<dbReference type="GO" id="GO:0005886">
    <property type="term" value="C:plasma membrane"/>
    <property type="evidence" value="ECO:0007669"/>
    <property type="project" value="TreeGrafter"/>
</dbReference>
<dbReference type="EMBL" id="LNXU01000017">
    <property type="protein sequence ID" value="KTC74040.1"/>
    <property type="molecule type" value="Genomic_DNA"/>
</dbReference>
<evidence type="ECO:0000256" key="1">
    <source>
        <dbReference type="ARBA" id="ARBA00005417"/>
    </source>
</evidence>
<dbReference type="PATRIC" id="fig|447.4.peg.1582"/>
<sequence>MSRLKLMDTGESPVLHCMGITKTYQTGTTTLSVLDNFSLALNPGEIGMLMGASGCGKTTLLMIAGGILSPDQGICAVCGNDLYKMSPKKKVAFRAAHISFLFQHLHLFPALSALENLALPLLIDGESPEKAHQKAKQLMIRLGLEIHIHSKLDTLSGGQKQRIAMGRALIRAPRLILCDEPTSNLDRDSSDLVFSLIREYAQMYGCTFLISTHDYRIMSHANKILEFKGLNDYQVTCRKETV</sequence>
<evidence type="ECO:0000259" key="5">
    <source>
        <dbReference type="PROSITE" id="PS50893"/>
    </source>
</evidence>
<dbReference type="InterPro" id="IPR015854">
    <property type="entry name" value="ABC_transpr_LolD-like"/>
</dbReference>
<dbReference type="SMART" id="SM00382">
    <property type="entry name" value="AAA"/>
    <property type="match status" value="1"/>
</dbReference>
<evidence type="ECO:0000313" key="7">
    <source>
        <dbReference type="Proteomes" id="UP000054695"/>
    </source>
</evidence>
<dbReference type="CDD" id="cd03255">
    <property type="entry name" value="ABC_MJ0796_LolCDE_FtsE"/>
    <property type="match status" value="1"/>
</dbReference>
<dbReference type="GO" id="GO:0016887">
    <property type="term" value="F:ATP hydrolysis activity"/>
    <property type="evidence" value="ECO:0007669"/>
    <property type="project" value="InterPro"/>
</dbReference>
<proteinExistence type="inferred from homology"/>
<dbReference type="OrthoDB" id="9783924at2"/>
<keyword evidence="4" id="KW-0067">ATP-binding</keyword>
<dbReference type="GO" id="GO:0022857">
    <property type="term" value="F:transmembrane transporter activity"/>
    <property type="evidence" value="ECO:0007669"/>
    <property type="project" value="TreeGrafter"/>
</dbReference>
<name>A0A0W0RSL6_LEGBO</name>
<dbReference type="GO" id="GO:0005524">
    <property type="term" value="F:ATP binding"/>
    <property type="evidence" value="ECO:0007669"/>
    <property type="project" value="UniProtKB-KW"/>
</dbReference>
<gene>
    <name evidence="6" type="ORF">Lboz_1480</name>
</gene>
<reference evidence="6 7" key="1">
    <citation type="submission" date="2015-11" db="EMBL/GenBank/DDBJ databases">
        <title>Genomic analysis of 38 Legionella species identifies large and diverse effector repertoires.</title>
        <authorList>
            <person name="Burstein D."/>
            <person name="Amaro F."/>
            <person name="Zusman T."/>
            <person name="Lifshitz Z."/>
            <person name="Cohen O."/>
            <person name="Gilbert J.A."/>
            <person name="Pupko T."/>
            <person name="Shuman H.A."/>
            <person name="Segal G."/>
        </authorList>
    </citation>
    <scope>NUCLEOTIDE SEQUENCE [LARGE SCALE GENOMIC DNA]</scope>
    <source>
        <strain evidence="6 7">WIGA</strain>
    </source>
</reference>
<dbReference type="SUPFAM" id="SSF52540">
    <property type="entry name" value="P-loop containing nucleoside triphosphate hydrolases"/>
    <property type="match status" value="1"/>
</dbReference>
<dbReference type="Pfam" id="PF00005">
    <property type="entry name" value="ABC_tran"/>
    <property type="match status" value="1"/>
</dbReference>
<dbReference type="PROSITE" id="PS00211">
    <property type="entry name" value="ABC_TRANSPORTER_1"/>
    <property type="match status" value="1"/>
</dbReference>
<dbReference type="PANTHER" id="PTHR24220">
    <property type="entry name" value="IMPORT ATP-BINDING PROTEIN"/>
    <property type="match status" value="1"/>
</dbReference>
<dbReference type="PROSITE" id="PS50893">
    <property type="entry name" value="ABC_TRANSPORTER_2"/>
    <property type="match status" value="1"/>
</dbReference>
<protein>
    <submittedName>
        <fullName evidence="6">ABC transporter ATP binding protein</fullName>
    </submittedName>
</protein>
<evidence type="ECO:0000256" key="3">
    <source>
        <dbReference type="ARBA" id="ARBA00022741"/>
    </source>
</evidence>
<dbReference type="Proteomes" id="UP000054695">
    <property type="component" value="Unassembled WGS sequence"/>
</dbReference>
<dbReference type="InterPro" id="IPR003593">
    <property type="entry name" value="AAA+_ATPase"/>
</dbReference>
<dbReference type="InterPro" id="IPR003439">
    <property type="entry name" value="ABC_transporter-like_ATP-bd"/>
</dbReference>
<dbReference type="InterPro" id="IPR017871">
    <property type="entry name" value="ABC_transporter-like_CS"/>
</dbReference>
<dbReference type="Gene3D" id="3.40.50.300">
    <property type="entry name" value="P-loop containing nucleotide triphosphate hydrolases"/>
    <property type="match status" value="1"/>
</dbReference>
<comment type="caution">
    <text evidence="6">The sequence shown here is derived from an EMBL/GenBank/DDBJ whole genome shotgun (WGS) entry which is preliminary data.</text>
</comment>
<dbReference type="AlphaFoldDB" id="A0A0W0RSL6"/>
<dbReference type="STRING" id="447.Lboz_1480"/>
<accession>A0A0W0RSL6</accession>
<comment type="similarity">
    <text evidence="1">Belongs to the ABC transporter superfamily.</text>
</comment>